<sequence>MTFSNPSGGVTLPPKDSFKVYRDHKRTISSSSEGSNSSCKSTIISCPSFDQVMSDVLNSDVDALHASEIHPYTEEDNGIPWRPDKIGIRFDPYSCQQDNASVGDSSGCLKRCDQNPAECNNIYAPTSTVLPKKIELVQRRAPSPMKPPKTPVIKPQHKVFDPTAFENQNWMTNLSASKIEAADDVDEEPRRGRKAACKPVRPIIEDSIEQGKQDEDIRESQPKLRRLGSPPSLRPSRLRSPHRDDSEYETIQLSDDFEQDFGIRAIDDGDEDEDFETLSRPPSRLGRICSRSPSPVGPTMTFIRHRTESELGVDSSPSTPEVSQHPLDTDSERSDSVLIPYEDSDDENRVGIQGHDDTWHQIPSLERSPKATLTSHHQRYVSSLDHTRGPLRTTSMGNLIESATGDWLHLNKEIDGTLAANKNGASGRSDPHRRKSMMRVVKNWATGSNHPRKETTGDASSEVSSYLASTVKTAPVTKPEKRRIMQAREARRIIREDKARSLAAERSTVFPVRNTVPGRVTREEKDLYAAVKVELVRREMLEAGRSETRLPPREGAEANARERDLKRRAMADIQKQKEGESNQDYLKRNVQNKANLFQAAKDRRF</sequence>
<feature type="compositionally biased region" description="Basic and acidic residues" evidence="1">
    <location>
        <begin position="544"/>
        <end position="580"/>
    </location>
</feature>
<organism evidence="2 3">
    <name type="scientific">Lophiostoma macrostomum CBS 122681</name>
    <dbReference type="NCBI Taxonomy" id="1314788"/>
    <lineage>
        <taxon>Eukaryota</taxon>
        <taxon>Fungi</taxon>
        <taxon>Dikarya</taxon>
        <taxon>Ascomycota</taxon>
        <taxon>Pezizomycotina</taxon>
        <taxon>Dothideomycetes</taxon>
        <taxon>Pleosporomycetidae</taxon>
        <taxon>Pleosporales</taxon>
        <taxon>Lophiostomataceae</taxon>
        <taxon>Lophiostoma</taxon>
    </lineage>
</organism>
<feature type="region of interest" description="Disordered" evidence="1">
    <location>
        <begin position="181"/>
        <end position="336"/>
    </location>
</feature>
<feature type="compositionally biased region" description="Basic and acidic residues" evidence="1">
    <location>
        <begin position="209"/>
        <end position="222"/>
    </location>
</feature>
<proteinExistence type="predicted"/>
<name>A0A6A6SRF4_9PLEO</name>
<feature type="region of interest" description="Disordered" evidence="1">
    <location>
        <begin position="544"/>
        <end position="589"/>
    </location>
</feature>
<dbReference type="EMBL" id="MU004466">
    <property type="protein sequence ID" value="KAF2650122.1"/>
    <property type="molecule type" value="Genomic_DNA"/>
</dbReference>
<evidence type="ECO:0000313" key="3">
    <source>
        <dbReference type="Proteomes" id="UP000799324"/>
    </source>
</evidence>
<protein>
    <submittedName>
        <fullName evidence="2">Uncharacterized protein</fullName>
    </submittedName>
</protein>
<keyword evidence="3" id="KW-1185">Reference proteome</keyword>
<accession>A0A6A6SRF4</accession>
<dbReference type="AlphaFoldDB" id="A0A6A6SRF4"/>
<evidence type="ECO:0000313" key="2">
    <source>
        <dbReference type="EMBL" id="KAF2650122.1"/>
    </source>
</evidence>
<gene>
    <name evidence="2" type="ORF">K491DRAFT_683256</name>
</gene>
<dbReference type="Proteomes" id="UP000799324">
    <property type="component" value="Unassembled WGS sequence"/>
</dbReference>
<reference evidence="2" key="1">
    <citation type="journal article" date="2020" name="Stud. Mycol.">
        <title>101 Dothideomycetes genomes: a test case for predicting lifestyles and emergence of pathogens.</title>
        <authorList>
            <person name="Haridas S."/>
            <person name="Albert R."/>
            <person name="Binder M."/>
            <person name="Bloem J."/>
            <person name="Labutti K."/>
            <person name="Salamov A."/>
            <person name="Andreopoulos B."/>
            <person name="Baker S."/>
            <person name="Barry K."/>
            <person name="Bills G."/>
            <person name="Bluhm B."/>
            <person name="Cannon C."/>
            <person name="Castanera R."/>
            <person name="Culley D."/>
            <person name="Daum C."/>
            <person name="Ezra D."/>
            <person name="Gonzalez J."/>
            <person name="Henrissat B."/>
            <person name="Kuo A."/>
            <person name="Liang C."/>
            <person name="Lipzen A."/>
            <person name="Lutzoni F."/>
            <person name="Magnuson J."/>
            <person name="Mondo S."/>
            <person name="Nolan M."/>
            <person name="Ohm R."/>
            <person name="Pangilinan J."/>
            <person name="Park H.-J."/>
            <person name="Ramirez L."/>
            <person name="Alfaro M."/>
            <person name="Sun H."/>
            <person name="Tritt A."/>
            <person name="Yoshinaga Y."/>
            <person name="Zwiers L.-H."/>
            <person name="Turgeon B."/>
            <person name="Goodwin S."/>
            <person name="Spatafora J."/>
            <person name="Crous P."/>
            <person name="Grigoriev I."/>
        </authorList>
    </citation>
    <scope>NUCLEOTIDE SEQUENCE</scope>
    <source>
        <strain evidence="2">CBS 122681</strain>
    </source>
</reference>
<dbReference type="OrthoDB" id="3748578at2759"/>
<evidence type="ECO:0000256" key="1">
    <source>
        <dbReference type="SAM" id="MobiDB-lite"/>
    </source>
</evidence>